<organism evidence="2">
    <name type="scientific">Pluralibacter gergoviae</name>
    <name type="common">Enterobacter gergoviae</name>
    <dbReference type="NCBI Taxonomy" id="61647"/>
    <lineage>
        <taxon>Bacteria</taxon>
        <taxon>Pseudomonadati</taxon>
        <taxon>Pseudomonadota</taxon>
        <taxon>Gammaproteobacteria</taxon>
        <taxon>Enterobacterales</taxon>
        <taxon>Enterobacteriaceae</taxon>
        <taxon>Pluralibacter</taxon>
    </lineage>
</organism>
<dbReference type="RefSeq" id="WP_048286844.1">
    <property type="nucleotide sequence ID" value="NZ_LDZN01000001.1"/>
</dbReference>
<feature type="transmembrane region" description="Helical" evidence="1">
    <location>
        <begin position="5"/>
        <end position="27"/>
    </location>
</feature>
<keyword evidence="1" id="KW-1133">Transmembrane helix</keyword>
<comment type="caution">
    <text evidence="2">The sequence shown here is derived from an EMBL/GenBank/DDBJ whole genome shotgun (WGS) entry which is preliminary data.</text>
</comment>
<accession>A0AAI9DHE7</accession>
<feature type="transmembrane region" description="Helical" evidence="1">
    <location>
        <begin position="33"/>
        <end position="50"/>
    </location>
</feature>
<keyword evidence="1" id="KW-0812">Transmembrane</keyword>
<evidence type="ECO:0000256" key="1">
    <source>
        <dbReference type="SAM" id="Phobius"/>
    </source>
</evidence>
<dbReference type="EMBL" id="ABLOKC030000001">
    <property type="protein sequence ID" value="EML1469615.1"/>
    <property type="molecule type" value="Genomic_DNA"/>
</dbReference>
<reference evidence="2" key="1">
    <citation type="submission" date="2024-02" db="EMBL/GenBank/DDBJ databases">
        <authorList>
            <consortium name="Clinical and Environmental Microbiology Branch: Whole genome sequencing antimicrobial resistance pathogens in the healthcare setting"/>
        </authorList>
    </citation>
    <scope>NUCLEOTIDE SEQUENCE</scope>
    <source>
        <strain evidence="2">2021DK-00143</strain>
    </source>
</reference>
<sequence length="60" mass="7014">MFKSFFSLLITEILTPISIIGIAIFFIFFFPDYWIPLVIISIIILGEYISKILEKLDKLD</sequence>
<proteinExistence type="predicted"/>
<name>A0AAI9DHE7_PLUGE</name>
<protein>
    <submittedName>
        <fullName evidence="2">Uncharacterized protein</fullName>
    </submittedName>
</protein>
<keyword evidence="1" id="KW-0472">Membrane</keyword>
<evidence type="ECO:0000313" key="2">
    <source>
        <dbReference type="EMBL" id="EML1469615.1"/>
    </source>
</evidence>
<dbReference type="AlphaFoldDB" id="A0AAI9DHE7"/>
<gene>
    <name evidence="2" type="ORF">QEG54_000282</name>
</gene>